<dbReference type="HOGENOM" id="CLU_1366074_0_0_1"/>
<dbReference type="RefSeq" id="XP_447365.1">
    <property type="nucleotide sequence ID" value="XM_447365.1"/>
</dbReference>
<reference evidence="2 3" key="1">
    <citation type="journal article" date="2004" name="Nature">
        <title>Genome evolution in yeasts.</title>
        <authorList>
            <consortium name="Genolevures"/>
            <person name="Dujon B."/>
            <person name="Sherman D."/>
            <person name="Fischer G."/>
            <person name="Durrens P."/>
            <person name="Casaregola S."/>
            <person name="Lafontaine I."/>
            <person name="de Montigny J."/>
            <person name="Marck C."/>
            <person name="Neuveglise C."/>
            <person name="Talla E."/>
            <person name="Goffard N."/>
            <person name="Frangeul L."/>
            <person name="Aigle M."/>
            <person name="Anthouard V."/>
            <person name="Babour A."/>
            <person name="Barbe V."/>
            <person name="Barnay S."/>
            <person name="Blanchin S."/>
            <person name="Beckerich J.M."/>
            <person name="Beyne E."/>
            <person name="Bleykasten C."/>
            <person name="Boisrame A."/>
            <person name="Boyer J."/>
            <person name="Cattolico L."/>
            <person name="Confanioleri F."/>
            <person name="de Daruvar A."/>
            <person name="Despons L."/>
            <person name="Fabre E."/>
            <person name="Fairhead C."/>
            <person name="Ferry-Dumazet H."/>
            <person name="Groppi A."/>
            <person name="Hantraye F."/>
            <person name="Hennequin C."/>
            <person name="Jauniaux N."/>
            <person name="Joyet P."/>
            <person name="Kachouri R."/>
            <person name="Kerrest A."/>
            <person name="Koszul R."/>
            <person name="Lemaire M."/>
            <person name="Lesur I."/>
            <person name="Ma L."/>
            <person name="Muller H."/>
            <person name="Nicaud J.M."/>
            <person name="Nikolski M."/>
            <person name="Oztas S."/>
            <person name="Ozier-Kalogeropoulos O."/>
            <person name="Pellenz S."/>
            <person name="Potier S."/>
            <person name="Richard G.F."/>
            <person name="Straub M.L."/>
            <person name="Suleau A."/>
            <person name="Swennene D."/>
            <person name="Tekaia F."/>
            <person name="Wesolowski-Louvel M."/>
            <person name="Westhof E."/>
            <person name="Wirth B."/>
            <person name="Zeniou-Meyer M."/>
            <person name="Zivanovic I."/>
            <person name="Bolotin-Fukuhara M."/>
            <person name="Thierry A."/>
            <person name="Bouchier C."/>
            <person name="Caudron B."/>
            <person name="Scarpelli C."/>
            <person name="Gaillardin C."/>
            <person name="Weissenbach J."/>
            <person name="Wincker P."/>
            <person name="Souciet J.L."/>
        </authorList>
    </citation>
    <scope>NUCLEOTIDE SEQUENCE [LARGE SCALE GENOMIC DNA]</scope>
    <source>
        <strain evidence="3">ATCC 2001 / BCRC 20586 / JCM 3761 / NBRC 0622 / NRRL Y-65 / CBS 138</strain>
    </source>
</reference>
<protein>
    <submittedName>
        <fullName evidence="2">Uncharacterized protein</fullName>
    </submittedName>
</protein>
<dbReference type="EMBL" id="CR380955">
    <property type="protein sequence ID" value="CAG60302.1"/>
    <property type="molecule type" value="Genomic_DNA"/>
</dbReference>
<name>Q6FQX9_CANGA</name>
<keyword evidence="3" id="KW-1185">Reference proteome</keyword>
<dbReference type="CGD" id="CAL0132218">
    <property type="gene designation" value="CAGL0I02596g"/>
</dbReference>
<dbReference type="AlphaFoldDB" id="Q6FQX9"/>
<proteinExistence type="predicted"/>
<gene>
    <name evidence="1 2" type="ordered locus">CAGL0I02596g</name>
</gene>
<dbReference type="KEGG" id="cgr:2889388"/>
<evidence type="ECO:0000313" key="1">
    <source>
        <dbReference type="CGD" id="CAL0132218"/>
    </source>
</evidence>
<dbReference type="VEuPathDB" id="FungiDB:CAGL0I02596g"/>
<evidence type="ECO:0000313" key="2">
    <source>
        <dbReference type="EMBL" id="CAG60302.1"/>
    </source>
</evidence>
<dbReference type="Proteomes" id="UP000002428">
    <property type="component" value="Chromosome I"/>
</dbReference>
<dbReference type="InParanoid" id="Q6FQX9"/>
<evidence type="ECO:0000313" key="3">
    <source>
        <dbReference type="Proteomes" id="UP000002428"/>
    </source>
</evidence>
<sequence>MRKNLAYDFTYCVSTLNIAGIASSDDLVLWTEDVKEIASWYPSLEDSLKIKQLLGLIPDRWKSISYTTEGISTSSLENFLDYIVQKFVESKMEVFQYLKDAPHVGPLNSMELESIRHVLEDMAYLYSLEFALLGFYLFLPYNIKNILGNAETPDLEWILSELDKEIKEIRIREECQIVQSFNSNAKRTKRSKHSNRQKYK</sequence>
<organism evidence="2 3">
    <name type="scientific">Candida glabrata (strain ATCC 2001 / BCRC 20586 / JCM 3761 / NBRC 0622 / NRRL Y-65 / CBS 138)</name>
    <name type="common">Yeast</name>
    <name type="synonym">Nakaseomyces glabratus</name>
    <dbReference type="NCBI Taxonomy" id="284593"/>
    <lineage>
        <taxon>Eukaryota</taxon>
        <taxon>Fungi</taxon>
        <taxon>Dikarya</taxon>
        <taxon>Ascomycota</taxon>
        <taxon>Saccharomycotina</taxon>
        <taxon>Saccharomycetes</taxon>
        <taxon>Saccharomycetales</taxon>
        <taxon>Saccharomycetaceae</taxon>
        <taxon>Nakaseomyces</taxon>
    </lineage>
</organism>
<accession>Q6FQX9</accession>